<comment type="pathway">
    <text evidence="1">Secondary metabolite biosynthesis.</text>
</comment>
<comment type="caution">
    <text evidence="6">The sequence shown here is derived from an EMBL/GenBank/DDBJ whole genome shotgun (WGS) entry which is preliminary data.</text>
</comment>
<dbReference type="InterPro" id="IPR051654">
    <property type="entry name" value="Meroterpenoid_MTases"/>
</dbReference>
<dbReference type="InterPro" id="IPR041698">
    <property type="entry name" value="Methyltransf_25"/>
</dbReference>
<dbReference type="PANTHER" id="PTHR35897">
    <property type="entry name" value="METHYLTRANSFERASE AUSD"/>
    <property type="match status" value="1"/>
</dbReference>
<comment type="similarity">
    <text evidence="4">Belongs to the class I-like SAM-binding methyltransferase superfamily.</text>
</comment>
<dbReference type="RefSeq" id="XP_060280206.1">
    <property type="nucleotide sequence ID" value="XM_060428856.1"/>
</dbReference>
<dbReference type="Pfam" id="PF13649">
    <property type="entry name" value="Methyltransf_25"/>
    <property type="match status" value="1"/>
</dbReference>
<dbReference type="Proteomes" id="UP001244011">
    <property type="component" value="Unassembled WGS sequence"/>
</dbReference>
<gene>
    <name evidence="6" type="ORF">QBC33DRAFT_548488</name>
</gene>
<dbReference type="PANTHER" id="PTHR35897:SF1">
    <property type="entry name" value="METHYLTRANSFERASE AUSD"/>
    <property type="match status" value="1"/>
</dbReference>
<sequence length="278" mass="31344">MTTDVKMATDTDPFATWRYRQELPADKTNLAKAWELLESYSGIPPDEIDAHVIAVRDKAYSIFNYPCIGRWRFLDLYLASTPEYPALISRLRAGDTLLDVGCCFGQVLRGLVHDGAPAANLTGTDLRPEFVELGYELFRDRDTFGGAFVTGDILDPSDGALAGLDGRFDVVHSASFFHLFGWDDQVRVGERIVRFFKPGAKALVLGRQVGTFEPLSLEEYRAQGGEGRYHHNIETLQKLWDVIGGKTGTRWKVTGEMFDYNFEEVFRVIIRFVVSKLD</sequence>
<proteinExistence type="inferred from homology"/>
<evidence type="ECO:0000313" key="7">
    <source>
        <dbReference type="Proteomes" id="UP001244011"/>
    </source>
</evidence>
<reference evidence="6" key="1">
    <citation type="submission" date="2023-06" db="EMBL/GenBank/DDBJ databases">
        <title>Genome-scale phylogeny and comparative genomics of the fungal order Sordariales.</title>
        <authorList>
            <consortium name="Lawrence Berkeley National Laboratory"/>
            <person name="Hensen N."/>
            <person name="Bonometti L."/>
            <person name="Westerberg I."/>
            <person name="Brannstrom I.O."/>
            <person name="Guillou S."/>
            <person name="Cros-Aarteil S."/>
            <person name="Calhoun S."/>
            <person name="Haridas S."/>
            <person name="Kuo A."/>
            <person name="Mondo S."/>
            <person name="Pangilinan J."/>
            <person name="Riley R."/>
            <person name="Labutti K."/>
            <person name="Andreopoulos B."/>
            <person name="Lipzen A."/>
            <person name="Chen C."/>
            <person name="Yanf M."/>
            <person name="Daum C."/>
            <person name="Ng V."/>
            <person name="Clum A."/>
            <person name="Steindorff A."/>
            <person name="Ohm R."/>
            <person name="Martin F."/>
            <person name="Silar P."/>
            <person name="Natvig D."/>
            <person name="Lalanne C."/>
            <person name="Gautier V."/>
            <person name="Ament-Velasquez S.L."/>
            <person name="Kruys A."/>
            <person name="Hutchinson M.I."/>
            <person name="Powell A.J."/>
            <person name="Barry K."/>
            <person name="Miller A.N."/>
            <person name="Grigoriev I.V."/>
            <person name="Debuchy R."/>
            <person name="Gladieux P."/>
            <person name="Thoren M.H."/>
            <person name="Johannesson H."/>
        </authorList>
    </citation>
    <scope>NUCLEOTIDE SEQUENCE</scope>
    <source>
        <strain evidence="6">8032-3</strain>
    </source>
</reference>
<dbReference type="CDD" id="cd02440">
    <property type="entry name" value="AdoMet_MTases"/>
    <property type="match status" value="1"/>
</dbReference>
<accession>A0AAJ0FI42</accession>
<name>A0AAJ0FI42_9PEZI</name>
<dbReference type="GO" id="GO:0032259">
    <property type="term" value="P:methylation"/>
    <property type="evidence" value="ECO:0007669"/>
    <property type="project" value="UniProtKB-KW"/>
</dbReference>
<dbReference type="SUPFAM" id="SSF53335">
    <property type="entry name" value="S-adenosyl-L-methionine-dependent methyltransferases"/>
    <property type="match status" value="1"/>
</dbReference>
<evidence type="ECO:0000259" key="5">
    <source>
        <dbReference type="Pfam" id="PF13649"/>
    </source>
</evidence>
<keyword evidence="7" id="KW-1185">Reference proteome</keyword>
<dbReference type="AlphaFoldDB" id="A0AAJ0FI42"/>
<feature type="domain" description="Methyltransferase" evidence="5">
    <location>
        <begin position="98"/>
        <end position="199"/>
    </location>
</feature>
<dbReference type="EMBL" id="MU839023">
    <property type="protein sequence ID" value="KAK1763993.1"/>
    <property type="molecule type" value="Genomic_DNA"/>
</dbReference>
<keyword evidence="6" id="KW-0489">Methyltransferase</keyword>
<dbReference type="Gene3D" id="3.40.50.150">
    <property type="entry name" value="Vaccinia Virus protein VP39"/>
    <property type="match status" value="1"/>
</dbReference>
<dbReference type="GO" id="GO:0008168">
    <property type="term" value="F:methyltransferase activity"/>
    <property type="evidence" value="ECO:0007669"/>
    <property type="project" value="UniProtKB-KW"/>
</dbReference>
<dbReference type="GeneID" id="85312043"/>
<evidence type="ECO:0000256" key="4">
    <source>
        <dbReference type="ARBA" id="ARBA00038314"/>
    </source>
</evidence>
<evidence type="ECO:0000256" key="1">
    <source>
        <dbReference type="ARBA" id="ARBA00005179"/>
    </source>
</evidence>
<evidence type="ECO:0000313" key="6">
    <source>
        <dbReference type="EMBL" id="KAK1763993.1"/>
    </source>
</evidence>
<protein>
    <submittedName>
        <fullName evidence="6">S-adenosyl-L-methionine-dependent methyltransferase</fullName>
    </submittedName>
</protein>
<dbReference type="InterPro" id="IPR029063">
    <property type="entry name" value="SAM-dependent_MTases_sf"/>
</dbReference>
<evidence type="ECO:0000256" key="3">
    <source>
        <dbReference type="ARBA" id="ARBA00022691"/>
    </source>
</evidence>
<keyword evidence="3" id="KW-0949">S-adenosyl-L-methionine</keyword>
<keyword evidence="2" id="KW-0808">Transferase</keyword>
<organism evidence="6 7">
    <name type="scientific">Phialemonium atrogriseum</name>
    <dbReference type="NCBI Taxonomy" id="1093897"/>
    <lineage>
        <taxon>Eukaryota</taxon>
        <taxon>Fungi</taxon>
        <taxon>Dikarya</taxon>
        <taxon>Ascomycota</taxon>
        <taxon>Pezizomycotina</taxon>
        <taxon>Sordariomycetes</taxon>
        <taxon>Sordariomycetidae</taxon>
        <taxon>Cephalothecales</taxon>
        <taxon>Cephalothecaceae</taxon>
        <taxon>Phialemonium</taxon>
    </lineage>
</organism>
<evidence type="ECO:0000256" key="2">
    <source>
        <dbReference type="ARBA" id="ARBA00022679"/>
    </source>
</evidence>